<keyword evidence="3" id="KW-1185">Reference proteome</keyword>
<keyword evidence="2" id="KW-0645">Protease</keyword>
<proteinExistence type="inferred from homology"/>
<dbReference type="Gene3D" id="3.60.70.12">
    <property type="entry name" value="L-amino peptidase D-ALA esterase/amidase"/>
    <property type="match status" value="1"/>
</dbReference>
<evidence type="ECO:0000313" key="2">
    <source>
        <dbReference type="EMBL" id="MFK4442560.1"/>
    </source>
</evidence>
<dbReference type="InterPro" id="IPR005321">
    <property type="entry name" value="Peptidase_S58_DmpA"/>
</dbReference>
<dbReference type="InterPro" id="IPR016117">
    <property type="entry name" value="ArgJ-like_dom_sf"/>
</dbReference>
<name>A0ABW8MFW1_9BURK</name>
<dbReference type="RefSeq" id="WP_404606851.1">
    <property type="nucleotide sequence ID" value="NZ_JBIYDN010000006.1"/>
</dbReference>
<dbReference type="PANTHER" id="PTHR36512">
    <property type="entry name" value="D-AMINOPEPTIDASE"/>
    <property type="match status" value="1"/>
</dbReference>
<dbReference type="EC" id="3.4.11.19" evidence="2"/>
<evidence type="ECO:0000313" key="3">
    <source>
        <dbReference type="Proteomes" id="UP001620514"/>
    </source>
</evidence>
<dbReference type="SUPFAM" id="SSF56266">
    <property type="entry name" value="DmpA/ArgJ-like"/>
    <property type="match status" value="1"/>
</dbReference>
<reference evidence="2 3" key="2">
    <citation type="submission" date="2024-11" db="EMBL/GenBank/DDBJ databases">
        <title>Using genomics to understand microbial adaptation to soil warming.</title>
        <authorList>
            <person name="Deangelis K.M. PhD."/>
        </authorList>
    </citation>
    <scope>NUCLEOTIDE SEQUENCE [LARGE SCALE GENOMIC DNA]</scope>
    <source>
        <strain evidence="2 3">GAS97</strain>
    </source>
</reference>
<dbReference type="CDD" id="cd02253">
    <property type="entry name" value="DmpA"/>
    <property type="match status" value="1"/>
</dbReference>
<dbReference type="EMBL" id="JBIYDN010000006">
    <property type="protein sequence ID" value="MFK4442560.1"/>
    <property type="molecule type" value="Genomic_DNA"/>
</dbReference>
<gene>
    <name evidence="2" type="ORF">ABH943_002576</name>
</gene>
<keyword evidence="2" id="KW-0378">Hydrolase</keyword>
<dbReference type="PANTHER" id="PTHR36512:SF3">
    <property type="entry name" value="BLR5678 PROTEIN"/>
    <property type="match status" value="1"/>
</dbReference>
<accession>A0ABW8MFW1</accession>
<organism evidence="2 3">
    <name type="scientific">Caballeronia udeis</name>
    <dbReference type="NCBI Taxonomy" id="1232866"/>
    <lineage>
        <taxon>Bacteria</taxon>
        <taxon>Pseudomonadati</taxon>
        <taxon>Pseudomonadota</taxon>
        <taxon>Betaproteobacteria</taxon>
        <taxon>Burkholderiales</taxon>
        <taxon>Burkholderiaceae</taxon>
        <taxon>Caballeronia</taxon>
    </lineage>
</organism>
<reference evidence="2 3" key="1">
    <citation type="submission" date="2024-10" db="EMBL/GenBank/DDBJ databases">
        <authorList>
            <person name="Deangelis K."/>
            <person name="Huntemann M."/>
            <person name="Clum A."/>
            <person name="Wang J."/>
            <person name="Palaniappan K."/>
            <person name="Ritter S."/>
            <person name="Chen I.-M."/>
            <person name="Stamatis D."/>
            <person name="Reddy T."/>
            <person name="O'Malley R."/>
            <person name="Daum C."/>
            <person name="Ng V."/>
            <person name="Ivanova N."/>
            <person name="Kyrpides N."/>
            <person name="Woyke T."/>
        </authorList>
    </citation>
    <scope>NUCLEOTIDE SEQUENCE [LARGE SCALE GENOMIC DNA]</scope>
    <source>
        <strain evidence="2 3">GAS97</strain>
    </source>
</reference>
<dbReference type="Proteomes" id="UP001620514">
    <property type="component" value="Unassembled WGS sequence"/>
</dbReference>
<protein>
    <submittedName>
        <fullName evidence="2">D-aminopeptidase</fullName>
        <ecNumber evidence="2">3.4.11.19</ecNumber>
    </submittedName>
</protein>
<evidence type="ECO:0000256" key="1">
    <source>
        <dbReference type="ARBA" id="ARBA00007068"/>
    </source>
</evidence>
<comment type="similarity">
    <text evidence="1">Belongs to the peptidase S58 family.</text>
</comment>
<comment type="caution">
    <text evidence="2">The sequence shown here is derived from an EMBL/GenBank/DDBJ whole genome shotgun (WGS) entry which is preliminary data.</text>
</comment>
<sequence length="426" mass="44125">MPGRLAITGDENDIAASAPGRRRFLAGLLMIAPAYGLAASATDTLPNNDKRFPTTMDTPVNLTLADRVRARDIGIQPGILSPGPLNAITDVPGVMVGHVTLSEGNVTRTGVTAIVPHAGNLFQDKVPAGFALGNGFGKFAGSTQVEELGEIETPVVLTNTLSVAEGIAGAVEWTLGQPGNEQVMSVNAVVGETNDGFLNDIRGRHVTKQHVLQAIAAATSGPVPEGCVGAGTGTQAFGWKGGIGTSSRLLPRSLGGYAVGVLVQTNYGGILSINGAPVGKELGRYYLKNAVDDHGGDGSVVIVVATNAPLSDRNLSRMARRTFLGIARTGSSMANGSGDYAIAFSTAQSVRRTRERRTAVGTVEDLSNDAMSPLFQAVSEATEEAVYNAMLQAVSTTGFQGHRLDAISPAAVKNIVDRHGLNVSKT</sequence>
<dbReference type="Pfam" id="PF03576">
    <property type="entry name" value="Peptidase_S58"/>
    <property type="match status" value="1"/>
</dbReference>
<dbReference type="GO" id="GO:0004177">
    <property type="term" value="F:aminopeptidase activity"/>
    <property type="evidence" value="ECO:0007669"/>
    <property type="project" value="UniProtKB-KW"/>
</dbReference>
<keyword evidence="2" id="KW-0031">Aminopeptidase</keyword>